<gene>
    <name evidence="1" type="ORF">C8F04DRAFT_1274836</name>
</gene>
<reference evidence="1" key="1">
    <citation type="submission" date="2023-03" db="EMBL/GenBank/DDBJ databases">
        <title>Massive genome expansion in bonnet fungi (Mycena s.s.) driven by repeated elements and novel gene families across ecological guilds.</title>
        <authorList>
            <consortium name="Lawrence Berkeley National Laboratory"/>
            <person name="Harder C.B."/>
            <person name="Miyauchi S."/>
            <person name="Viragh M."/>
            <person name="Kuo A."/>
            <person name="Thoen E."/>
            <person name="Andreopoulos B."/>
            <person name="Lu D."/>
            <person name="Skrede I."/>
            <person name="Drula E."/>
            <person name="Henrissat B."/>
            <person name="Morin E."/>
            <person name="Kohler A."/>
            <person name="Barry K."/>
            <person name="LaButti K."/>
            <person name="Morin E."/>
            <person name="Salamov A."/>
            <person name="Lipzen A."/>
            <person name="Mereny Z."/>
            <person name="Hegedus B."/>
            <person name="Baldrian P."/>
            <person name="Stursova M."/>
            <person name="Weitz H."/>
            <person name="Taylor A."/>
            <person name="Grigoriev I.V."/>
            <person name="Nagy L.G."/>
            <person name="Martin F."/>
            <person name="Kauserud H."/>
        </authorList>
    </citation>
    <scope>NUCLEOTIDE SEQUENCE</scope>
    <source>
        <strain evidence="1">CBHHK200</strain>
    </source>
</reference>
<dbReference type="Proteomes" id="UP001218188">
    <property type="component" value="Unassembled WGS sequence"/>
</dbReference>
<evidence type="ECO:0000313" key="2">
    <source>
        <dbReference type="Proteomes" id="UP001218188"/>
    </source>
</evidence>
<sequence>MPIAFAPGVDSLYPLAMVETHAARARQLRIHFYASELADAGPQIELFQCLAKHASRWQELKLRLTSRLSPVLTDLQGRVPSLRSFSINRDRLESQTTSIDTFRSSPSPVYANIYNKFRPVSGFAATGATYIL</sequence>
<keyword evidence="2" id="KW-1185">Reference proteome</keyword>
<organism evidence="1 2">
    <name type="scientific">Mycena alexandri</name>
    <dbReference type="NCBI Taxonomy" id="1745969"/>
    <lineage>
        <taxon>Eukaryota</taxon>
        <taxon>Fungi</taxon>
        <taxon>Dikarya</taxon>
        <taxon>Basidiomycota</taxon>
        <taxon>Agaricomycotina</taxon>
        <taxon>Agaricomycetes</taxon>
        <taxon>Agaricomycetidae</taxon>
        <taxon>Agaricales</taxon>
        <taxon>Marasmiineae</taxon>
        <taxon>Mycenaceae</taxon>
        <taxon>Mycena</taxon>
    </lineage>
</organism>
<dbReference type="EMBL" id="JARJCM010000257">
    <property type="protein sequence ID" value="KAJ7020619.1"/>
    <property type="molecule type" value="Genomic_DNA"/>
</dbReference>
<name>A0AAD6WTQ2_9AGAR</name>
<accession>A0AAD6WTQ2</accession>
<comment type="caution">
    <text evidence="1">The sequence shown here is derived from an EMBL/GenBank/DDBJ whole genome shotgun (WGS) entry which is preliminary data.</text>
</comment>
<dbReference type="AlphaFoldDB" id="A0AAD6WTQ2"/>
<proteinExistence type="predicted"/>
<evidence type="ECO:0000313" key="1">
    <source>
        <dbReference type="EMBL" id="KAJ7020619.1"/>
    </source>
</evidence>
<protein>
    <submittedName>
        <fullName evidence="1">Uncharacterized protein</fullName>
    </submittedName>
</protein>